<sequence length="211" mass="23365">MNNVIPQIGASGSFVALEPFDQICDPKYMYTVEAIRTVDELNIAKVNTHLLVGEPVGMTSEESASLMDQLDQADGAVVTLIAPGLPTLHIPSIYFKSFPLIDGVIYERLCFIVDLGAVPPTLKDELKTFQTFLKDQTSAITGIEEPEVHLGTVPTKTYVSKEQNEVFENTRRAAITKNPSDAIRVKQLEAEQIADRKYIAVLEEQLRNLQS</sequence>
<dbReference type="RefSeq" id="YP_009843186.1">
    <property type="nucleotide sequence ID" value="NC_048747.1"/>
</dbReference>
<evidence type="ECO:0000313" key="1">
    <source>
        <dbReference type="EMBL" id="QAU04239.1"/>
    </source>
</evidence>
<protein>
    <submittedName>
        <fullName evidence="1">Uncharacterized protein</fullName>
    </submittedName>
</protein>
<dbReference type="Pfam" id="PF23824">
    <property type="entry name" value="DUF7194"/>
    <property type="match status" value="1"/>
</dbReference>
<reference evidence="1 2" key="1">
    <citation type="submission" date="2019-01" db="EMBL/GenBank/DDBJ databases">
        <authorList>
            <person name="Le T.S."/>
            <person name="Kurtboke I."/>
        </authorList>
    </citation>
    <scope>NUCLEOTIDE SEQUENCE [LARGE SCALE GENOMIC DNA]</scope>
</reference>
<dbReference type="Proteomes" id="UP000320660">
    <property type="component" value="Segment"/>
</dbReference>
<accession>A0A513PWE1</accession>
<organism evidence="1 2">
    <name type="scientific">Vibrio phage 2 TSL-2019</name>
    <dbReference type="NCBI Taxonomy" id="2508172"/>
    <lineage>
        <taxon>Viruses</taxon>
        <taxon>Duplodnaviria</taxon>
        <taxon>Heunggongvirae</taxon>
        <taxon>Uroviricota</taxon>
        <taxon>Caudoviricetes</taxon>
        <taxon>Chimalliviridae</taxon>
        <taxon>Gorgonvirinae</taxon>
        <taxon>Aphroditevirus</taxon>
        <taxon>Aphroditevirus av2TSL2019</taxon>
    </lineage>
</organism>
<dbReference type="EMBL" id="MK368614">
    <property type="protein sequence ID" value="QAU04239.1"/>
    <property type="molecule type" value="Genomic_DNA"/>
</dbReference>
<proteinExistence type="predicted"/>
<evidence type="ECO:0000313" key="2">
    <source>
        <dbReference type="Proteomes" id="UP000320660"/>
    </source>
</evidence>
<keyword evidence="2" id="KW-1185">Reference proteome</keyword>
<dbReference type="KEGG" id="vg:55613452"/>
<dbReference type="InterPro" id="IPR055618">
    <property type="entry name" value="DUF7194"/>
</dbReference>
<name>A0A513PWE1_9CAUD</name>
<dbReference type="GeneID" id="55613452"/>